<comment type="caution">
    <text evidence="2">The sequence shown here is derived from an EMBL/GenBank/DDBJ whole genome shotgun (WGS) entry which is preliminary data.</text>
</comment>
<feature type="compositionally biased region" description="Acidic residues" evidence="1">
    <location>
        <begin position="64"/>
        <end position="86"/>
    </location>
</feature>
<feature type="compositionally biased region" description="Low complexity" evidence="1">
    <location>
        <begin position="47"/>
        <end position="63"/>
    </location>
</feature>
<name>A0A2S9Y0Q9_9BACT</name>
<organism evidence="2 3">
    <name type="scientific">Enhygromyxa salina</name>
    <dbReference type="NCBI Taxonomy" id="215803"/>
    <lineage>
        <taxon>Bacteria</taxon>
        <taxon>Pseudomonadati</taxon>
        <taxon>Myxococcota</taxon>
        <taxon>Polyangia</taxon>
        <taxon>Nannocystales</taxon>
        <taxon>Nannocystaceae</taxon>
        <taxon>Enhygromyxa</taxon>
    </lineage>
</organism>
<feature type="region of interest" description="Disordered" evidence="1">
    <location>
        <begin position="27"/>
        <end position="96"/>
    </location>
</feature>
<evidence type="ECO:0000256" key="1">
    <source>
        <dbReference type="SAM" id="MobiDB-lite"/>
    </source>
</evidence>
<evidence type="ECO:0000313" key="2">
    <source>
        <dbReference type="EMBL" id="PRP98591.1"/>
    </source>
</evidence>
<proteinExistence type="predicted"/>
<dbReference type="AlphaFoldDB" id="A0A2S9Y0Q9"/>
<accession>A0A2S9Y0Q9</accession>
<dbReference type="Proteomes" id="UP000238823">
    <property type="component" value="Unassembled WGS sequence"/>
</dbReference>
<reference evidence="2 3" key="1">
    <citation type="submission" date="2018-03" db="EMBL/GenBank/DDBJ databases">
        <title>Draft Genome Sequences of the Obligatory Marine Myxobacteria Enhygromyxa salina SWB007.</title>
        <authorList>
            <person name="Poehlein A."/>
            <person name="Moghaddam J.A."/>
            <person name="Harms H."/>
            <person name="Alanjari M."/>
            <person name="Koenig G.M."/>
            <person name="Daniel R."/>
            <person name="Schaeberle T.F."/>
        </authorList>
    </citation>
    <scope>NUCLEOTIDE SEQUENCE [LARGE SCALE GENOMIC DNA]</scope>
    <source>
        <strain evidence="2 3">SWB007</strain>
    </source>
</reference>
<sequence length="190" mass="19970">MRIRFVAVVGCWAAGCTQVHQLGQLEDSADDATSSLPSEDLDESDDSVSTSSGGSMDSSFETSGDGDGDGDGGGDGDGDGDGDDTDGPIPDPCDIVDLGGDEGITIDIVIMGMPWETGGCYHFYLTNETRDDVIWARDLRFGGTLDSWWTSEVEQLNASDWRFSGTDEAGNIVVVAGETIVFGSCLTCMP</sequence>
<gene>
    <name evidence="2" type="ORF">ENSA7_65340</name>
</gene>
<evidence type="ECO:0000313" key="3">
    <source>
        <dbReference type="Proteomes" id="UP000238823"/>
    </source>
</evidence>
<dbReference type="PROSITE" id="PS51257">
    <property type="entry name" value="PROKAR_LIPOPROTEIN"/>
    <property type="match status" value="1"/>
</dbReference>
<dbReference type="EMBL" id="PVNL01000124">
    <property type="protein sequence ID" value="PRP98591.1"/>
    <property type="molecule type" value="Genomic_DNA"/>
</dbReference>
<protein>
    <submittedName>
        <fullName evidence="2">Uncharacterized protein</fullName>
    </submittedName>
</protein>